<feature type="transmembrane region" description="Helical" evidence="1">
    <location>
        <begin position="45"/>
        <end position="63"/>
    </location>
</feature>
<sequence>MTRLAGEETDEEKLEAIRSLVENDEIKPILRDFGTQTRRETDKKYFHIFLIVLLFLTGLGWLFDNQSHIKTD</sequence>
<gene>
    <name evidence="2" type="ORF">CAEBREN_15815</name>
</gene>
<reference evidence="3" key="1">
    <citation type="submission" date="2011-07" db="EMBL/GenBank/DDBJ databases">
        <authorList>
            <consortium name="Caenorhabditis brenneri Sequencing and Analysis Consortium"/>
            <person name="Wilson R.K."/>
        </authorList>
    </citation>
    <scope>NUCLEOTIDE SEQUENCE [LARGE SCALE GENOMIC DNA]</scope>
    <source>
        <strain evidence="3">PB2801</strain>
    </source>
</reference>
<dbReference type="EMBL" id="GL379824">
    <property type="protein sequence ID" value="EGT48980.1"/>
    <property type="molecule type" value="Genomic_DNA"/>
</dbReference>
<dbReference type="InParanoid" id="G0N035"/>
<name>G0N035_CAEBE</name>
<evidence type="ECO:0000256" key="1">
    <source>
        <dbReference type="SAM" id="Phobius"/>
    </source>
</evidence>
<keyword evidence="1" id="KW-1133">Transmembrane helix</keyword>
<evidence type="ECO:0000313" key="3">
    <source>
        <dbReference type="Proteomes" id="UP000008068"/>
    </source>
</evidence>
<evidence type="ECO:0000313" key="2">
    <source>
        <dbReference type="EMBL" id="EGT48980.1"/>
    </source>
</evidence>
<keyword evidence="3" id="KW-1185">Reference proteome</keyword>
<keyword evidence="1" id="KW-0812">Transmembrane</keyword>
<organism evidence="3">
    <name type="scientific">Caenorhabditis brenneri</name>
    <name type="common">Nematode worm</name>
    <dbReference type="NCBI Taxonomy" id="135651"/>
    <lineage>
        <taxon>Eukaryota</taxon>
        <taxon>Metazoa</taxon>
        <taxon>Ecdysozoa</taxon>
        <taxon>Nematoda</taxon>
        <taxon>Chromadorea</taxon>
        <taxon>Rhabditida</taxon>
        <taxon>Rhabditina</taxon>
        <taxon>Rhabditomorpha</taxon>
        <taxon>Rhabditoidea</taxon>
        <taxon>Rhabditidae</taxon>
        <taxon>Peloderinae</taxon>
        <taxon>Caenorhabditis</taxon>
    </lineage>
</organism>
<dbReference type="Proteomes" id="UP000008068">
    <property type="component" value="Unassembled WGS sequence"/>
</dbReference>
<keyword evidence="1" id="KW-0472">Membrane</keyword>
<protein>
    <submittedName>
        <fullName evidence="2">Uncharacterized protein</fullName>
    </submittedName>
</protein>
<accession>G0N035</accession>
<dbReference type="HOGENOM" id="CLU_2724476_0_0_1"/>
<dbReference type="AlphaFoldDB" id="G0N035"/>
<proteinExistence type="predicted"/>